<feature type="signal peptide" evidence="2">
    <location>
        <begin position="1"/>
        <end position="32"/>
    </location>
</feature>
<feature type="chain" id="PRO_5046607999" description="Peptidase M14 domain-containing protein" evidence="2">
    <location>
        <begin position="33"/>
        <end position="197"/>
    </location>
</feature>
<evidence type="ECO:0000256" key="2">
    <source>
        <dbReference type="SAM" id="SignalP"/>
    </source>
</evidence>
<reference evidence="5" key="1">
    <citation type="journal article" date="2019" name="Int. J. Syst. Evol. Microbiol.">
        <title>The Global Catalogue of Microorganisms (GCM) 10K type strain sequencing project: providing services to taxonomists for standard genome sequencing and annotation.</title>
        <authorList>
            <consortium name="The Broad Institute Genomics Platform"/>
            <consortium name="The Broad Institute Genome Sequencing Center for Infectious Disease"/>
            <person name="Wu L."/>
            <person name="Ma J."/>
        </authorList>
    </citation>
    <scope>NUCLEOTIDE SEQUENCE [LARGE SCALE GENOMIC DNA]</scope>
    <source>
        <strain evidence="5">NBRC 109019</strain>
    </source>
</reference>
<evidence type="ECO:0000313" key="5">
    <source>
        <dbReference type="Proteomes" id="UP001321477"/>
    </source>
</evidence>
<dbReference type="SUPFAM" id="SSF53187">
    <property type="entry name" value="Zn-dependent exopeptidases"/>
    <property type="match status" value="1"/>
</dbReference>
<dbReference type="Proteomes" id="UP001321477">
    <property type="component" value="Chromosome"/>
</dbReference>
<feature type="domain" description="Peptidase M14" evidence="3">
    <location>
        <begin position="130"/>
        <end position="172"/>
    </location>
</feature>
<protein>
    <recommendedName>
        <fullName evidence="3">Peptidase M14 domain-containing protein</fullName>
    </recommendedName>
</protein>
<dbReference type="Gene3D" id="3.40.630.10">
    <property type="entry name" value="Zn peptidases"/>
    <property type="match status" value="1"/>
</dbReference>
<feature type="region of interest" description="Disordered" evidence="1">
    <location>
        <begin position="168"/>
        <end position="197"/>
    </location>
</feature>
<sequence length="197" mass="20648">MTGNRSTRTRIALGTAAAAVVAAMLSPIGANAAEDDVGALDMYTAEVSADQAADLANSGLDIAATRASGKGVALDLILTESEAEGLAERGVAVKVKKNKDGKSAKQMAQEQSAHGFDVWRSFDEPGGIRDELYRLAKQNPQLVKLVVLGHTYEGREIIALKLTQGARASRTGRGRRCSTARPSTRANGSRPRPTGGC</sequence>
<dbReference type="RefSeq" id="WP_286329182.1">
    <property type="nucleotide sequence ID" value="NZ_AP027734.1"/>
</dbReference>
<evidence type="ECO:0000256" key="1">
    <source>
        <dbReference type="SAM" id="MobiDB-lite"/>
    </source>
</evidence>
<dbReference type="Pfam" id="PF00246">
    <property type="entry name" value="Peptidase_M14"/>
    <property type="match status" value="1"/>
</dbReference>
<keyword evidence="5" id="KW-1185">Reference proteome</keyword>
<gene>
    <name evidence="4" type="ORF">GCM10025870_30930</name>
</gene>
<name>A0ABM8H5B7_9MICO</name>
<proteinExistence type="predicted"/>
<keyword evidence="2" id="KW-0732">Signal</keyword>
<dbReference type="InterPro" id="IPR000834">
    <property type="entry name" value="Peptidase_M14"/>
</dbReference>
<accession>A0ABM8H5B7</accession>
<dbReference type="EMBL" id="AP027734">
    <property type="protein sequence ID" value="BDZ56020.1"/>
    <property type="molecule type" value="Genomic_DNA"/>
</dbReference>
<organism evidence="4 5">
    <name type="scientific">Agromyces marinus</name>
    <dbReference type="NCBI Taxonomy" id="1389020"/>
    <lineage>
        <taxon>Bacteria</taxon>
        <taxon>Bacillati</taxon>
        <taxon>Actinomycetota</taxon>
        <taxon>Actinomycetes</taxon>
        <taxon>Micrococcales</taxon>
        <taxon>Microbacteriaceae</taxon>
        <taxon>Agromyces</taxon>
    </lineage>
</organism>
<evidence type="ECO:0000259" key="3">
    <source>
        <dbReference type="Pfam" id="PF00246"/>
    </source>
</evidence>
<evidence type="ECO:0000313" key="4">
    <source>
        <dbReference type="EMBL" id="BDZ56020.1"/>
    </source>
</evidence>